<dbReference type="PANTHER" id="PTHR42867:SF1">
    <property type="entry name" value="MEMBRANE PROTEIN-RELATED"/>
    <property type="match status" value="1"/>
</dbReference>
<feature type="compositionally biased region" description="Polar residues" evidence="1">
    <location>
        <begin position="7"/>
        <end position="17"/>
    </location>
</feature>
<name>A0ABZ2LL73_9BACT</name>
<dbReference type="InterPro" id="IPR010787">
    <property type="entry name" value="DUF1385"/>
</dbReference>
<feature type="transmembrane region" description="Helical" evidence="2">
    <location>
        <begin position="193"/>
        <end position="213"/>
    </location>
</feature>
<dbReference type="Proteomes" id="UP001374803">
    <property type="component" value="Chromosome"/>
</dbReference>
<keyword evidence="4" id="KW-1185">Reference proteome</keyword>
<evidence type="ECO:0000256" key="2">
    <source>
        <dbReference type="SAM" id="Phobius"/>
    </source>
</evidence>
<evidence type="ECO:0000256" key="1">
    <source>
        <dbReference type="SAM" id="MobiDB-lite"/>
    </source>
</evidence>
<feature type="transmembrane region" description="Helical" evidence="2">
    <location>
        <begin position="261"/>
        <end position="281"/>
    </location>
</feature>
<accession>A0ABZ2LL73</accession>
<reference evidence="3" key="1">
    <citation type="submission" date="2021-12" db="EMBL/GenBank/DDBJ databases">
        <title>Discovery of the Pendulisporaceae a myxobacterial family with distinct sporulation behavior and unique specialized metabolism.</title>
        <authorList>
            <person name="Garcia R."/>
            <person name="Popoff A."/>
            <person name="Bader C.D."/>
            <person name="Loehr J."/>
            <person name="Walesch S."/>
            <person name="Walt C."/>
            <person name="Boldt J."/>
            <person name="Bunk B."/>
            <person name="Haeckl F.J.F.P.J."/>
            <person name="Gunesch A.P."/>
            <person name="Birkelbach J."/>
            <person name="Nuebel U."/>
            <person name="Pietschmann T."/>
            <person name="Bach T."/>
            <person name="Mueller R."/>
        </authorList>
    </citation>
    <scope>NUCLEOTIDE SEQUENCE</scope>
    <source>
        <strain evidence="3">MSr11367</strain>
    </source>
</reference>
<keyword evidence="2" id="KW-0472">Membrane</keyword>
<sequence length="391" mass="42332">MTDARTDLQQTRQQPAPSATARPYIGGQAVLEGVMMRAPHSFSIVVRRRDGSLLVRERAVADERVGIRRWPLVRGVSSLVESLRLGSESLRFSVEQLEKDLAAEEAAELAKSKASTAGLSALLLLRAFGLSLFSLLSTDDGQAVASGTDAKKGARGAMGVMLVFAIAFLIALPQAAAAGINRLFNLGLEVQSPLFQVITGALKLTVVVGYMLLIRRVPDIRRVFQYHGAEHKTISTYEAGEELVVANARAKTTLHPRCGTTFLVMVALVSILVFTAVGGLLPRIHTGSAIADNVLFFLEKLPFLPLIAAATFEIQRVFARYCTTGPLRALLWPGFLVQKITTIEPDDDQLEVALASLRATLFREHGEVPEVADDVSFANYEALATASHLRS</sequence>
<keyword evidence="2" id="KW-1133">Transmembrane helix</keyword>
<keyword evidence="2" id="KW-0812">Transmembrane</keyword>
<evidence type="ECO:0000313" key="3">
    <source>
        <dbReference type="EMBL" id="WXB10334.1"/>
    </source>
</evidence>
<gene>
    <name evidence="3" type="ORF">LVJ94_24285</name>
</gene>
<dbReference type="RefSeq" id="WP_394840011.1">
    <property type="nucleotide sequence ID" value="NZ_CP089929.1"/>
</dbReference>
<dbReference type="Pfam" id="PF07136">
    <property type="entry name" value="DUF1385"/>
    <property type="match status" value="1"/>
</dbReference>
<protein>
    <submittedName>
        <fullName evidence="3">DUF1385 domain-containing protein</fullName>
    </submittedName>
</protein>
<feature type="transmembrane region" description="Helical" evidence="2">
    <location>
        <begin position="157"/>
        <end position="181"/>
    </location>
</feature>
<dbReference type="EMBL" id="CP089983">
    <property type="protein sequence ID" value="WXB10334.1"/>
    <property type="molecule type" value="Genomic_DNA"/>
</dbReference>
<dbReference type="PANTHER" id="PTHR42867">
    <property type="entry name" value="MEMBRANE PROTEIN-RELATED"/>
    <property type="match status" value="1"/>
</dbReference>
<organism evidence="3 4">
    <name type="scientific">Pendulispora rubella</name>
    <dbReference type="NCBI Taxonomy" id="2741070"/>
    <lineage>
        <taxon>Bacteria</taxon>
        <taxon>Pseudomonadati</taxon>
        <taxon>Myxococcota</taxon>
        <taxon>Myxococcia</taxon>
        <taxon>Myxococcales</taxon>
        <taxon>Sorangiineae</taxon>
        <taxon>Pendulisporaceae</taxon>
        <taxon>Pendulispora</taxon>
    </lineage>
</organism>
<proteinExistence type="predicted"/>
<evidence type="ECO:0000313" key="4">
    <source>
        <dbReference type="Proteomes" id="UP001374803"/>
    </source>
</evidence>
<feature type="region of interest" description="Disordered" evidence="1">
    <location>
        <begin position="1"/>
        <end position="21"/>
    </location>
</feature>